<evidence type="ECO:0000313" key="2">
    <source>
        <dbReference type="EMBL" id="MBU5626284.1"/>
    </source>
</evidence>
<keyword evidence="1" id="KW-0472">Membrane</keyword>
<protein>
    <submittedName>
        <fullName evidence="2">DUF3796 domain-containing protein</fullName>
    </submittedName>
</protein>
<gene>
    <name evidence="2" type="ORF">KQI82_05025</name>
</gene>
<keyword evidence="1" id="KW-1133">Transmembrane helix</keyword>
<keyword evidence="1" id="KW-0812">Transmembrane</keyword>
<accession>A0ABS6F7M9</accession>
<comment type="caution">
    <text evidence="2">The sequence shown here is derived from an EMBL/GenBank/DDBJ whole genome shotgun (WGS) entry which is preliminary data.</text>
</comment>
<feature type="transmembrane region" description="Helical" evidence="1">
    <location>
        <begin position="89"/>
        <end position="108"/>
    </location>
</feature>
<evidence type="ECO:0000313" key="3">
    <source>
        <dbReference type="Proteomes" id="UP000787672"/>
    </source>
</evidence>
<proteinExistence type="predicted"/>
<keyword evidence="3" id="KW-1185">Reference proteome</keyword>
<evidence type="ECO:0000256" key="1">
    <source>
        <dbReference type="SAM" id="Phobius"/>
    </source>
</evidence>
<name>A0ABS6F7M9_9FIRM</name>
<organism evidence="2 3">
    <name type="scientific">Dysosmobacter acutus</name>
    <dbReference type="NCBI Taxonomy" id="2841504"/>
    <lineage>
        <taxon>Bacteria</taxon>
        <taxon>Bacillati</taxon>
        <taxon>Bacillota</taxon>
        <taxon>Clostridia</taxon>
        <taxon>Eubacteriales</taxon>
        <taxon>Oscillospiraceae</taxon>
        <taxon>Dysosmobacter</taxon>
    </lineage>
</organism>
<reference evidence="2 3" key="1">
    <citation type="submission" date="2021-06" db="EMBL/GenBank/DDBJ databases">
        <authorList>
            <person name="Sun Q."/>
            <person name="Li D."/>
        </authorList>
    </citation>
    <scope>NUCLEOTIDE SEQUENCE [LARGE SCALE GENOMIC DNA]</scope>
    <source>
        <strain evidence="2 3">MSJ-2</strain>
    </source>
</reference>
<feature type="transmembrane region" description="Helical" evidence="1">
    <location>
        <begin position="57"/>
        <end position="83"/>
    </location>
</feature>
<feature type="transmembrane region" description="Helical" evidence="1">
    <location>
        <begin position="29"/>
        <end position="45"/>
    </location>
</feature>
<sequence length="119" mass="13289">MRHGLNYLGFLSLLALIAVLGWTTENEGLYGFLGFAYYLRYFWVIPDEFFRLNVQKAATFAFMAEMISLVPFMFACSFLFGAVKAVPTAFGLSYAAAILAFTAALLALEWKEQKGANDD</sequence>
<dbReference type="Proteomes" id="UP000787672">
    <property type="component" value="Unassembled WGS sequence"/>
</dbReference>
<dbReference type="RefSeq" id="WP_216631789.1">
    <property type="nucleotide sequence ID" value="NZ_JAHLQN010000001.1"/>
</dbReference>
<dbReference type="EMBL" id="JAHLQN010000001">
    <property type="protein sequence ID" value="MBU5626284.1"/>
    <property type="molecule type" value="Genomic_DNA"/>
</dbReference>
<feature type="transmembrane region" description="Helical" evidence="1">
    <location>
        <begin position="7"/>
        <end position="23"/>
    </location>
</feature>